<feature type="transmembrane region" description="Helical" evidence="6">
    <location>
        <begin position="356"/>
        <end position="381"/>
    </location>
</feature>
<protein>
    <recommendedName>
        <fullName evidence="7">ABC3 transporter permease C-terminal domain-containing protein</fullName>
    </recommendedName>
</protein>
<name>A0A3B0T6G4_9ZZZZ</name>
<evidence type="ECO:0000256" key="6">
    <source>
        <dbReference type="SAM" id="Phobius"/>
    </source>
</evidence>
<keyword evidence="3 6" id="KW-0812">Transmembrane</keyword>
<feature type="domain" description="ABC3 transporter permease C-terminal" evidence="7">
    <location>
        <begin position="264"/>
        <end position="385"/>
    </location>
</feature>
<proteinExistence type="predicted"/>
<dbReference type="PANTHER" id="PTHR30489:SF0">
    <property type="entry name" value="LIPOPROTEIN-RELEASING SYSTEM TRANSMEMBRANE PROTEIN LOLE"/>
    <property type="match status" value="1"/>
</dbReference>
<accession>A0A3B0T6G4</accession>
<keyword evidence="4 6" id="KW-1133">Transmembrane helix</keyword>
<evidence type="ECO:0000256" key="5">
    <source>
        <dbReference type="ARBA" id="ARBA00023136"/>
    </source>
</evidence>
<keyword evidence="2" id="KW-1003">Cell membrane</keyword>
<evidence type="ECO:0000256" key="2">
    <source>
        <dbReference type="ARBA" id="ARBA00022475"/>
    </source>
</evidence>
<sequence length="660" mass="69701">MKYLRLKRRRDFRRQRWQFLAVLVTIALGVMLYAASYDAFLNLESSYNNTYERLAFADIAVTGGDASFSATVAGIDGVATVSERRQADIPMRTGNDTLLGRIVGLPPDRQPDVNKVDIIAGTYLDPSQPNGVVVETHMATEFDIVVGDTVKILGGAGWVDANVVGIGVSPEYIWPARSKQELFPAPGTFGVMFVSQDLLKIAPNTVAVDQTLVLYDAGVDRTTVDDAVQKAALAAGASDVATRLEQPSNAALQEDVGSFGELSIMFPVLFLLAAGMATFTLLTRLVFSQRTQIGTFLANGVSSKALTRHYRSYGVILGIAGSVIGVAVGSMLGWLITGAYTDALGIPDTVRTLHLATPIVGLGFGLVAGILASVAPARAVARMSPAEAMRGDIPAGRGQRSLLERVVPPVRRLPVRWLMVIRGIGRNKRRSLSTVIGVVLALVLILTSWGMIDTVQVLLDRQFNDIAIEDVTVVFQDSVTADVVSQVASRSGVAVAEPVVTLSVSAAGAGGSYATELRGYEPNSQVHGFLTDTGKLPPSGILAGSALVDQIGVQVGDTVTLTFPQLSTSIDTTIAGFVTEPVGTVLYMDVDTLRASLADANPPIPAATLAQPSITSVAAVFDPGADRDAIIADLKADSSVAVVVDNQAFYDLVAGFMGFF</sequence>
<evidence type="ECO:0000259" key="7">
    <source>
        <dbReference type="Pfam" id="PF02687"/>
    </source>
</evidence>
<evidence type="ECO:0000256" key="3">
    <source>
        <dbReference type="ARBA" id="ARBA00022692"/>
    </source>
</evidence>
<dbReference type="PANTHER" id="PTHR30489">
    <property type="entry name" value="LIPOPROTEIN-RELEASING SYSTEM TRANSMEMBRANE PROTEIN LOLE"/>
    <property type="match status" value="1"/>
</dbReference>
<dbReference type="GO" id="GO:0098797">
    <property type="term" value="C:plasma membrane protein complex"/>
    <property type="evidence" value="ECO:0007669"/>
    <property type="project" value="TreeGrafter"/>
</dbReference>
<feature type="non-terminal residue" evidence="8">
    <location>
        <position position="660"/>
    </location>
</feature>
<comment type="subcellular location">
    <subcellularLocation>
        <location evidence="1">Cell membrane</location>
        <topology evidence="1">Multi-pass membrane protein</topology>
    </subcellularLocation>
</comment>
<organism evidence="8">
    <name type="scientific">hydrothermal vent metagenome</name>
    <dbReference type="NCBI Taxonomy" id="652676"/>
    <lineage>
        <taxon>unclassified sequences</taxon>
        <taxon>metagenomes</taxon>
        <taxon>ecological metagenomes</taxon>
    </lineage>
</organism>
<dbReference type="InterPro" id="IPR003838">
    <property type="entry name" value="ABC3_permease_C"/>
</dbReference>
<feature type="transmembrane region" description="Helical" evidence="6">
    <location>
        <begin position="432"/>
        <end position="452"/>
    </location>
</feature>
<feature type="transmembrane region" description="Helical" evidence="6">
    <location>
        <begin position="313"/>
        <end position="336"/>
    </location>
</feature>
<dbReference type="GO" id="GO:0044874">
    <property type="term" value="P:lipoprotein localization to outer membrane"/>
    <property type="evidence" value="ECO:0007669"/>
    <property type="project" value="TreeGrafter"/>
</dbReference>
<dbReference type="AlphaFoldDB" id="A0A3B0T6G4"/>
<feature type="transmembrane region" description="Helical" evidence="6">
    <location>
        <begin position="264"/>
        <end position="287"/>
    </location>
</feature>
<keyword evidence="5 6" id="KW-0472">Membrane</keyword>
<dbReference type="InterPro" id="IPR051447">
    <property type="entry name" value="Lipoprotein-release_system"/>
</dbReference>
<evidence type="ECO:0000256" key="4">
    <source>
        <dbReference type="ARBA" id="ARBA00022989"/>
    </source>
</evidence>
<dbReference type="EMBL" id="UOEK01000288">
    <property type="protein sequence ID" value="VAW04444.1"/>
    <property type="molecule type" value="Genomic_DNA"/>
</dbReference>
<dbReference type="Pfam" id="PF02687">
    <property type="entry name" value="FtsX"/>
    <property type="match status" value="1"/>
</dbReference>
<evidence type="ECO:0000313" key="8">
    <source>
        <dbReference type="EMBL" id="VAW04444.1"/>
    </source>
</evidence>
<reference evidence="8" key="1">
    <citation type="submission" date="2018-06" db="EMBL/GenBank/DDBJ databases">
        <authorList>
            <person name="Zhirakovskaya E."/>
        </authorList>
    </citation>
    <scope>NUCLEOTIDE SEQUENCE</scope>
</reference>
<gene>
    <name evidence="8" type="ORF">MNBD_ACTINO02-236</name>
</gene>
<evidence type="ECO:0000256" key="1">
    <source>
        <dbReference type="ARBA" id="ARBA00004651"/>
    </source>
</evidence>